<evidence type="ECO:0000313" key="2">
    <source>
        <dbReference type="Proteomes" id="UP001145114"/>
    </source>
</evidence>
<name>A0ACC1HKZ4_9FUNG</name>
<reference evidence="1" key="1">
    <citation type="submission" date="2022-06" db="EMBL/GenBank/DDBJ databases">
        <title>Phylogenomic reconstructions and comparative analyses of Kickxellomycotina fungi.</title>
        <authorList>
            <person name="Reynolds N.K."/>
            <person name="Stajich J.E."/>
            <person name="Barry K."/>
            <person name="Grigoriev I.V."/>
            <person name="Crous P."/>
            <person name="Smith M.E."/>
        </authorList>
    </citation>
    <scope>NUCLEOTIDE SEQUENCE</scope>
    <source>
        <strain evidence="1">RSA 2271</strain>
    </source>
</reference>
<proteinExistence type="predicted"/>
<organism evidence="1 2">
    <name type="scientific">Spiromyces aspiralis</name>
    <dbReference type="NCBI Taxonomy" id="68401"/>
    <lineage>
        <taxon>Eukaryota</taxon>
        <taxon>Fungi</taxon>
        <taxon>Fungi incertae sedis</taxon>
        <taxon>Zoopagomycota</taxon>
        <taxon>Kickxellomycotina</taxon>
        <taxon>Kickxellomycetes</taxon>
        <taxon>Kickxellales</taxon>
        <taxon>Kickxellaceae</taxon>
        <taxon>Spiromyces</taxon>
    </lineage>
</organism>
<evidence type="ECO:0000313" key="1">
    <source>
        <dbReference type="EMBL" id="KAJ1674589.1"/>
    </source>
</evidence>
<protein>
    <submittedName>
        <fullName evidence="1">Suppressor of Sensor Kinase (SLN1)</fullName>
        <ecNumber evidence="1">2.7.11.25</ecNumber>
    </submittedName>
</protein>
<keyword evidence="2" id="KW-1185">Reference proteome</keyword>
<dbReference type="EMBL" id="JAMZIH010005835">
    <property type="protein sequence ID" value="KAJ1674589.1"/>
    <property type="molecule type" value="Genomic_DNA"/>
</dbReference>
<keyword evidence="1" id="KW-0808">Transferase</keyword>
<accession>A0ACC1HKZ4</accession>
<dbReference type="EC" id="2.7.11.25" evidence="1"/>
<keyword evidence="1" id="KW-0418">Kinase</keyword>
<dbReference type="Proteomes" id="UP001145114">
    <property type="component" value="Unassembled WGS sequence"/>
</dbReference>
<feature type="non-terminal residue" evidence="1">
    <location>
        <position position="971"/>
    </location>
</feature>
<comment type="caution">
    <text evidence="1">The sequence shown here is derived from an EMBL/GenBank/DDBJ whole genome shotgun (WGS) entry which is preliminary data.</text>
</comment>
<gene>
    <name evidence="1" type="primary">SSK2_2</name>
    <name evidence="1" type="ORF">EV182_002969</name>
</gene>
<sequence length="971" mass="106883">MNAHARAAKQEREKKVRELNSYREYMAKKYNHMGRVLEVTAHPEDQTLRQLAQSKSNISIRWEMGHYLGGGAFGHVYQGRNLDTAELMAVKEIRFPELGAPATEQESKDIVARKRRNPKEIARLRNLGRSLIEEMEVMSRLSHPNIVTYYGIEVRRDRVYLFMEYCEAGSLSKLLAESEALTEKVVQWYVVQILRGLKYLHQLGIVHRDIKPENILLHSNDMIKLVDFGAAKMLNMRALSFSKPHRNSKYSRQNTLTGTPAYMAPETIKNDPSDRGRLGSQDIWALGCCIFELITSEPPWSDMDNEWAIMFRIANESPPLPTNGDLSDIGMDFLKKCFTRPASLRPTAEELLKHPWLNNATRDLERFEERLSHHHHSVGAQDGTGSFMSEDHPSTPGSSSKRQEAGFPFPSISSTATGSSSHQPGSAAARALNDEHRRLGSSGRHTEPRTLSIGSDADMSDSSLSRIRYSRMPLGQPPDHGSSRGMVTGNSCASTINSETTSNPPPSHLPTLSDASIQSPTASTVAGVQNPLAPDMHSDNPQSISVIESLLHLASQNDDHESGSQQHKYQAPSTIGTTLRVTINELFSEGIKKLGLEDLQASSTDRDGVVGPTSDSDNTAKRRQLQTECGAGASVAGEKETEEEGEETLPEVLEKYFREKVDYIVSSYLSIPIESTYGGETIHSGSVTTQMQVFSENEIRAAAETLYACFVQRYRQYRYYQRLLLRYQQQMRDAGQEITACNPSDVLQFESMHMPAHLGGARGHDQPVVQQEDSKTVPLVTVSGPGVPTTEPRAVAYDVVSMLSNSLSTTVEEEGEEGDVDDDEPTALGASADEDEGNINPFSDAEEVGDIGTFTGTAALLKDNDASIDRDQGSPDSGDDCSIGEIVKGRSASVSRSSSMRISRVRTSQEALQEMARYKLELEPPAIEPMFSTDVTPASTPYHDTPDHHSTDDVNSGSGGGGEAGFPFDPP</sequence>